<organism evidence="2 3">
    <name type="scientific">Burkholderia ubonensis</name>
    <dbReference type="NCBI Taxonomy" id="101571"/>
    <lineage>
        <taxon>Bacteria</taxon>
        <taxon>Pseudomonadati</taxon>
        <taxon>Pseudomonadota</taxon>
        <taxon>Betaproteobacteria</taxon>
        <taxon>Burkholderiales</taxon>
        <taxon>Burkholderiaceae</taxon>
        <taxon>Burkholderia</taxon>
        <taxon>Burkholderia cepacia complex</taxon>
    </lineage>
</organism>
<dbReference type="AlphaFoldDB" id="A0AB74D6F1"/>
<comment type="caution">
    <text evidence="2">The sequence shown here is derived from an EMBL/GenBank/DDBJ whole genome shotgun (WGS) entry which is preliminary data.</text>
</comment>
<feature type="transmembrane region" description="Helical" evidence="1">
    <location>
        <begin position="6"/>
        <end position="24"/>
    </location>
</feature>
<keyword evidence="1" id="KW-1133">Transmembrane helix</keyword>
<evidence type="ECO:0000313" key="3">
    <source>
        <dbReference type="Proteomes" id="UP000273734"/>
    </source>
</evidence>
<dbReference type="EMBL" id="QTNY01000013">
    <property type="protein sequence ID" value="RQP76090.1"/>
    <property type="molecule type" value="Genomic_DNA"/>
</dbReference>
<feature type="transmembrane region" description="Helical" evidence="1">
    <location>
        <begin position="57"/>
        <end position="77"/>
    </location>
</feature>
<evidence type="ECO:0000313" key="2">
    <source>
        <dbReference type="EMBL" id="RQP76090.1"/>
    </source>
</evidence>
<dbReference type="Proteomes" id="UP000273734">
    <property type="component" value="Unassembled WGS sequence"/>
</dbReference>
<protein>
    <recommendedName>
        <fullName evidence="4">DUF1772 domain-containing protein</fullName>
    </recommendedName>
</protein>
<gene>
    <name evidence="2" type="ORF">DF015_19790</name>
</gene>
<sequence>MAHALAWLNVVGVVCGFVGGVMTYRFGLPNIEVLESGAYTGFETTPEIHRYQRLSRVGIALISVGFLLQFPNAMYAVHH</sequence>
<reference evidence="2 3" key="1">
    <citation type="submission" date="2018-08" db="EMBL/GenBank/DDBJ databases">
        <title>Comparative analysis of Burkholderia isolates from Puerto Rico.</title>
        <authorList>
            <person name="Hall C."/>
            <person name="Sahl J."/>
            <person name="Wagner D."/>
        </authorList>
    </citation>
    <scope>NUCLEOTIDE SEQUENCE [LARGE SCALE GENOMIC DNA]</scope>
    <source>
        <strain evidence="2 3">Bp8964</strain>
    </source>
</reference>
<accession>A0AB74D6F1</accession>
<keyword evidence="1" id="KW-0472">Membrane</keyword>
<evidence type="ECO:0008006" key="4">
    <source>
        <dbReference type="Google" id="ProtNLM"/>
    </source>
</evidence>
<name>A0AB74D6F1_9BURK</name>
<keyword evidence="1" id="KW-0812">Transmembrane</keyword>
<proteinExistence type="predicted"/>
<dbReference type="RefSeq" id="WP_060313003.1">
    <property type="nucleotide sequence ID" value="NZ_LPJL01000006.1"/>
</dbReference>
<evidence type="ECO:0000256" key="1">
    <source>
        <dbReference type="SAM" id="Phobius"/>
    </source>
</evidence>